<sequence>MTSDATTLLKKCSITIATSRNTSAPLHMTLPRKSQLQP</sequence>
<proteinExistence type="predicted"/>
<accession>R9W0V4</accession>
<organism evidence="1 2">
    <name type="scientific">Serratia phage Eta</name>
    <dbReference type="NCBI Taxonomy" id="1282995"/>
    <lineage>
        <taxon>Viruses</taxon>
        <taxon>Duplodnaviria</taxon>
        <taxon>Heunggongvirae</taxon>
        <taxon>Uroviricota</taxon>
        <taxon>Caudoviricetes</taxon>
        <taxon>Sarkviridae</taxon>
        <taxon>Seretavirus</taxon>
        <taxon>Seretavirus eta</taxon>
    </lineage>
</organism>
<dbReference type="EMBL" id="KC460990">
    <property type="protein sequence ID" value="AGN89449.1"/>
    <property type="molecule type" value="Genomic_DNA"/>
</dbReference>
<evidence type="ECO:0000313" key="2">
    <source>
        <dbReference type="Proteomes" id="UP000014420"/>
    </source>
</evidence>
<evidence type="ECO:0000313" key="1">
    <source>
        <dbReference type="EMBL" id="AGN89449.1"/>
    </source>
</evidence>
<dbReference type="Proteomes" id="UP000014420">
    <property type="component" value="Segment"/>
</dbReference>
<keyword evidence="2" id="KW-1185">Reference proteome</keyword>
<gene>
    <name evidence="1" type="ORF">Eta_003</name>
</gene>
<protein>
    <submittedName>
        <fullName evidence="1">Uncharacterized protein</fullName>
    </submittedName>
</protein>
<reference evidence="1 2" key="1">
    <citation type="journal article" date="2014" name="Virol. J.">
        <title>The genome and proteome of Serratia bacteriophage ? which forms unstable lysogens.</title>
        <authorList>
            <person name="Denyes J.M."/>
            <person name="Krell P.J."/>
            <person name="Manderville R.A."/>
            <person name="Ackermann H.W."/>
            <person name="She Y.M."/>
            <person name="Kropinski A.M."/>
        </authorList>
    </citation>
    <scope>NUCLEOTIDE SEQUENCE [LARGE SCALE GENOMIC DNA]</scope>
</reference>
<dbReference type="RefSeq" id="YP_008130287.1">
    <property type="nucleotide sequence ID" value="NC_021563.1"/>
</dbReference>
<dbReference type="KEGG" id="vg:15957229"/>
<name>R9W0V4_9CAUD</name>
<dbReference type="GeneID" id="15957229"/>